<evidence type="ECO:0000259" key="7">
    <source>
        <dbReference type="SMART" id="SM00833"/>
    </source>
</evidence>
<organism evidence="8 9">
    <name type="scientific">Roseibium marinum</name>
    <dbReference type="NCBI Taxonomy" id="281252"/>
    <lineage>
        <taxon>Bacteria</taxon>
        <taxon>Pseudomonadati</taxon>
        <taxon>Pseudomonadota</taxon>
        <taxon>Alphaproteobacteria</taxon>
        <taxon>Hyphomicrobiales</taxon>
        <taxon>Stappiaceae</taxon>
        <taxon>Roseibium</taxon>
    </lineage>
</organism>
<dbReference type="InterPro" id="IPR011629">
    <property type="entry name" value="CobW-like_C"/>
</dbReference>
<keyword evidence="1" id="KW-0547">Nucleotide-binding</keyword>
<evidence type="ECO:0000313" key="9">
    <source>
        <dbReference type="Proteomes" id="UP000236959"/>
    </source>
</evidence>
<comment type="caution">
    <text evidence="8">The sequence shown here is derived from an EMBL/GenBank/DDBJ whole genome shotgun (WGS) entry which is preliminary data.</text>
</comment>
<dbReference type="CDD" id="cd03112">
    <property type="entry name" value="CobW-like"/>
    <property type="match status" value="1"/>
</dbReference>
<accession>A0A2S3V3I1</accession>
<dbReference type="SUPFAM" id="SSF90002">
    <property type="entry name" value="Hypothetical protein YjiA, C-terminal domain"/>
    <property type="match status" value="1"/>
</dbReference>
<dbReference type="PANTHER" id="PTHR13748">
    <property type="entry name" value="COBW-RELATED"/>
    <property type="match status" value="1"/>
</dbReference>
<evidence type="ECO:0000313" key="8">
    <source>
        <dbReference type="EMBL" id="POF34511.1"/>
    </source>
</evidence>
<evidence type="ECO:0000256" key="3">
    <source>
        <dbReference type="ARBA" id="ARBA00023186"/>
    </source>
</evidence>
<sequence length="330" mass="35929">MPGGSKDRRIPVTVVTGYLGAGKTTLVNHLLSHAKGRRMAVIVNEFGEIGIDGDLIRTGDEELIELSSGCICCVVRGDLIRTLRRLLTDTSGLEAIVIETTGLANPSPVIQTFFADQLLAARLRLDAVVAVADALNIERQIQSSQDAADQLALASIILLNKISEAADPDGLEAVISGINPFAPIRRIDRGQADPSLVFDSHGFDLERITDHLTDTAGHDRHDHFHGHTDDIGSVSLRFDGPFDAGAVERWLTGLLSVQGENILRTKGIVWAEGSDRKLVLQAVHMLLEGDFIGRWRKQPPHVSRLVFIGRHLDRVSLERGFLACRAQPTA</sequence>
<comment type="catalytic activity">
    <reaction evidence="6">
        <text>GTP + H2O = GDP + phosphate + H(+)</text>
        <dbReference type="Rhea" id="RHEA:19669"/>
        <dbReference type="ChEBI" id="CHEBI:15377"/>
        <dbReference type="ChEBI" id="CHEBI:15378"/>
        <dbReference type="ChEBI" id="CHEBI:37565"/>
        <dbReference type="ChEBI" id="CHEBI:43474"/>
        <dbReference type="ChEBI" id="CHEBI:58189"/>
    </reaction>
    <physiologicalReaction direction="left-to-right" evidence="6">
        <dbReference type="Rhea" id="RHEA:19670"/>
    </physiologicalReaction>
</comment>
<comment type="function">
    <text evidence="5">Zinc chaperone that directly transfers zinc cofactor to target proteins, thereby activating them. Zinc is transferred from the CXCC motif in the GTPase domain to the zinc binding site in target proteins in a process requiring GTP hydrolysis.</text>
</comment>
<dbReference type="EMBL" id="PPCN01000001">
    <property type="protein sequence ID" value="POF34511.1"/>
    <property type="molecule type" value="Genomic_DNA"/>
</dbReference>
<evidence type="ECO:0000256" key="1">
    <source>
        <dbReference type="ARBA" id="ARBA00022741"/>
    </source>
</evidence>
<dbReference type="OrthoDB" id="9808822at2"/>
<gene>
    <name evidence="8" type="ORF">CLV41_101967</name>
</gene>
<comment type="similarity">
    <text evidence="4">Belongs to the SIMIBI class G3E GTPase family. ZNG1 subfamily.</text>
</comment>
<name>A0A2S3V3I1_9HYPH</name>
<evidence type="ECO:0000256" key="2">
    <source>
        <dbReference type="ARBA" id="ARBA00022801"/>
    </source>
</evidence>
<dbReference type="InterPro" id="IPR003495">
    <property type="entry name" value="CobW/HypB/UreG_nucleotide-bd"/>
</dbReference>
<dbReference type="AlphaFoldDB" id="A0A2S3V3I1"/>
<keyword evidence="2" id="KW-0378">Hydrolase</keyword>
<evidence type="ECO:0000256" key="6">
    <source>
        <dbReference type="ARBA" id="ARBA00049117"/>
    </source>
</evidence>
<dbReference type="InterPro" id="IPR051316">
    <property type="entry name" value="Zinc-reg_GTPase_activator"/>
</dbReference>
<keyword evidence="3" id="KW-0143">Chaperone</keyword>
<proteinExistence type="inferred from homology"/>
<dbReference type="RefSeq" id="WP_103221075.1">
    <property type="nucleotide sequence ID" value="NZ_PPCN01000001.1"/>
</dbReference>
<dbReference type="Gene3D" id="3.40.50.300">
    <property type="entry name" value="P-loop containing nucleotide triphosphate hydrolases"/>
    <property type="match status" value="1"/>
</dbReference>
<dbReference type="SMART" id="SM00833">
    <property type="entry name" value="CobW_C"/>
    <property type="match status" value="1"/>
</dbReference>
<feature type="domain" description="CobW C-terminal" evidence="7">
    <location>
        <begin position="231"/>
        <end position="325"/>
    </location>
</feature>
<evidence type="ECO:0000256" key="4">
    <source>
        <dbReference type="ARBA" id="ARBA00034320"/>
    </source>
</evidence>
<evidence type="ECO:0000256" key="5">
    <source>
        <dbReference type="ARBA" id="ARBA00045658"/>
    </source>
</evidence>
<dbReference type="Pfam" id="PF02492">
    <property type="entry name" value="cobW"/>
    <property type="match status" value="1"/>
</dbReference>
<keyword evidence="9" id="KW-1185">Reference proteome</keyword>
<dbReference type="Pfam" id="PF07683">
    <property type="entry name" value="CobW_C"/>
    <property type="match status" value="1"/>
</dbReference>
<protein>
    <submittedName>
        <fullName evidence="8">G3E family GTPase</fullName>
    </submittedName>
</protein>
<reference evidence="8 9" key="1">
    <citation type="submission" date="2018-01" db="EMBL/GenBank/DDBJ databases">
        <title>Genomic Encyclopedia of Archaeal and Bacterial Type Strains, Phase II (KMG-II): from individual species to whole genera.</title>
        <authorList>
            <person name="Goeker M."/>
        </authorList>
    </citation>
    <scope>NUCLEOTIDE SEQUENCE [LARGE SCALE GENOMIC DNA]</scope>
    <source>
        <strain evidence="8 9">DSM 17023</strain>
    </source>
</reference>
<dbReference type="GO" id="GO:0016787">
    <property type="term" value="F:hydrolase activity"/>
    <property type="evidence" value="ECO:0007669"/>
    <property type="project" value="UniProtKB-KW"/>
</dbReference>
<dbReference type="GO" id="GO:0000166">
    <property type="term" value="F:nucleotide binding"/>
    <property type="evidence" value="ECO:0007669"/>
    <property type="project" value="UniProtKB-KW"/>
</dbReference>
<dbReference type="SUPFAM" id="SSF52540">
    <property type="entry name" value="P-loop containing nucleoside triphosphate hydrolases"/>
    <property type="match status" value="1"/>
</dbReference>
<dbReference type="Gene3D" id="3.30.1220.10">
    <property type="entry name" value="CobW-like, C-terminal domain"/>
    <property type="match status" value="1"/>
</dbReference>
<dbReference type="InterPro" id="IPR036627">
    <property type="entry name" value="CobW-likC_sf"/>
</dbReference>
<dbReference type="InterPro" id="IPR027417">
    <property type="entry name" value="P-loop_NTPase"/>
</dbReference>
<dbReference type="Proteomes" id="UP000236959">
    <property type="component" value="Unassembled WGS sequence"/>
</dbReference>